<dbReference type="GO" id="GO:0016788">
    <property type="term" value="F:hydrolase activity, acting on ester bonds"/>
    <property type="evidence" value="ECO:0007669"/>
    <property type="project" value="UniProtKB-ARBA"/>
</dbReference>
<keyword evidence="2" id="KW-1185">Reference proteome</keyword>
<dbReference type="OrthoDB" id="7756850at2"/>
<sequence>MVPLLIMAYGQSNADRYISKPRLDSELLSNMSVITLTSGLGVRGRAYAPNGRLHKNRIAEFTIDGKRVADEGAPRVLPATYHEAKGTALLLSAGAVASALTNAPLTGVRAASKGGLRFVSLPDREGVSGIYRLADGSISPIVTGLVEDAVELADHLGAQTGVRPDRCDILFLHGEADRSTPAEAYVAQFREARAEITQRLAEQGLTPRWILTQPAGTSPRGDGNAWQSRRGILMALADDPTLIFAGPLYPYPLADHIHYGAEGKALIGELCGRIIAQLDAGEPWLTPMPTGWRLEGGLLHVDFDTPEPLRIDADARAIGAHGFHVPSGVGIAGAEVSSDSTVTITLDETPAKPFTLNYAFYRNQKGDPPEGPPFYPVGGGALRTEWGEPSMLVPGRTLHKWVPGFSMAVDPAQGAGRFVA</sequence>
<dbReference type="SUPFAM" id="SSF52266">
    <property type="entry name" value="SGNH hydrolase"/>
    <property type="match status" value="1"/>
</dbReference>
<reference evidence="1 2" key="1">
    <citation type="submission" date="2014-09" db="EMBL/GenBank/DDBJ databases">
        <authorList>
            <person name="McGinnis J.M."/>
            <person name="Wolfgang W.J."/>
        </authorList>
    </citation>
    <scope>NUCLEOTIDE SEQUENCE [LARGE SCALE GENOMIC DNA]</scope>
    <source>
        <strain evidence="1 2">HAMBI 3106</strain>
    </source>
</reference>
<organism evidence="1 2">
    <name type="scientific">Paracoccus sphaerophysae</name>
    <dbReference type="NCBI Taxonomy" id="690417"/>
    <lineage>
        <taxon>Bacteria</taxon>
        <taxon>Pseudomonadati</taxon>
        <taxon>Pseudomonadota</taxon>
        <taxon>Alphaproteobacteria</taxon>
        <taxon>Rhodobacterales</taxon>
        <taxon>Paracoccaceae</taxon>
        <taxon>Paracoccus</taxon>
    </lineage>
</organism>
<protein>
    <recommendedName>
        <fullName evidence="3">Sialate O-acetylesterase domain-containing protein</fullName>
    </recommendedName>
</protein>
<dbReference type="EMBL" id="JRKS01000008">
    <property type="protein sequence ID" value="KGJ08618.1"/>
    <property type="molecule type" value="Genomic_DNA"/>
</dbReference>
<dbReference type="Proteomes" id="UP000029917">
    <property type="component" value="Unassembled WGS sequence"/>
</dbReference>
<accession>A0A099FEG3</accession>
<name>A0A099FEG3_9RHOB</name>
<dbReference type="Gene3D" id="3.40.50.1110">
    <property type="entry name" value="SGNH hydrolase"/>
    <property type="match status" value="1"/>
</dbReference>
<reference evidence="1 2" key="2">
    <citation type="submission" date="2014-10" db="EMBL/GenBank/DDBJ databases">
        <title>Paracoccus sanguinis sp. nov., isolated from clinical specimens of New York State patients.</title>
        <authorList>
            <person name="Mingle L.A."/>
            <person name="Cole J.A."/>
            <person name="Lapierre P."/>
            <person name="Musser K.A."/>
        </authorList>
    </citation>
    <scope>NUCLEOTIDE SEQUENCE [LARGE SCALE GENOMIC DNA]</scope>
    <source>
        <strain evidence="1 2">HAMBI 3106</strain>
    </source>
</reference>
<evidence type="ECO:0008006" key="3">
    <source>
        <dbReference type="Google" id="ProtNLM"/>
    </source>
</evidence>
<comment type="caution">
    <text evidence="1">The sequence shown here is derived from an EMBL/GenBank/DDBJ whole genome shotgun (WGS) entry which is preliminary data.</text>
</comment>
<dbReference type="RefSeq" id="WP_156965346.1">
    <property type="nucleotide sequence ID" value="NZ_JRKS01000008.1"/>
</dbReference>
<evidence type="ECO:0000313" key="1">
    <source>
        <dbReference type="EMBL" id="KGJ08618.1"/>
    </source>
</evidence>
<dbReference type="AlphaFoldDB" id="A0A099FEG3"/>
<dbReference type="InterPro" id="IPR036514">
    <property type="entry name" value="SGNH_hydro_sf"/>
</dbReference>
<proteinExistence type="predicted"/>
<gene>
    <name evidence="1" type="ORF">IC63_04185</name>
</gene>
<evidence type="ECO:0000313" key="2">
    <source>
        <dbReference type="Proteomes" id="UP000029917"/>
    </source>
</evidence>